<dbReference type="InterPro" id="IPR003399">
    <property type="entry name" value="Mce/MlaD"/>
</dbReference>
<evidence type="ECO:0000313" key="3">
    <source>
        <dbReference type="EMBL" id="PWE17318.1"/>
    </source>
</evidence>
<dbReference type="GO" id="GO:0005548">
    <property type="term" value="F:phospholipid transporter activity"/>
    <property type="evidence" value="ECO:0007669"/>
    <property type="project" value="TreeGrafter"/>
</dbReference>
<protein>
    <submittedName>
        <fullName evidence="3">Outer membrane lipid asymmetry maintenance protein MlaD</fullName>
    </submittedName>
</protein>
<keyword evidence="4" id="KW-1185">Reference proteome</keyword>
<comment type="caution">
    <text evidence="3">The sequence shown here is derived from an EMBL/GenBank/DDBJ whole genome shotgun (WGS) entry which is preliminary data.</text>
</comment>
<gene>
    <name evidence="3" type="primary">mlaD</name>
    <name evidence="3" type="ORF">DDZ18_06425</name>
</gene>
<dbReference type="Pfam" id="PF02470">
    <property type="entry name" value="MlaD"/>
    <property type="match status" value="1"/>
</dbReference>
<keyword evidence="1" id="KW-0812">Transmembrane</keyword>
<dbReference type="EMBL" id="QEXV01000003">
    <property type="protein sequence ID" value="PWE17318.1"/>
    <property type="molecule type" value="Genomic_DNA"/>
</dbReference>
<accession>A0A2U2BTJ0</accession>
<evidence type="ECO:0000256" key="1">
    <source>
        <dbReference type="SAM" id="Phobius"/>
    </source>
</evidence>
<dbReference type="Proteomes" id="UP000245168">
    <property type="component" value="Unassembled WGS sequence"/>
</dbReference>
<dbReference type="InterPro" id="IPR052336">
    <property type="entry name" value="MlaD_Phospholipid_Transporter"/>
</dbReference>
<dbReference type="AlphaFoldDB" id="A0A2U2BTJ0"/>
<feature type="domain" description="Mce/MlaD" evidence="2">
    <location>
        <begin position="37"/>
        <end position="115"/>
    </location>
</feature>
<sequence>MRTGALLETIIGFIVLAAAGAFFAYAQGELEEGPGRDGYQLTARFNTIGDLARGAEVRVAGVPVGAVSAIELDAQTYFARTALTIRSDVEIPADSTAKIATSGLLGGAYVEIEPGGDAEMLAAGEEIRFTQGAVDLMDLIGETVMNGSGG</sequence>
<dbReference type="GO" id="GO:0005543">
    <property type="term" value="F:phospholipid binding"/>
    <property type="evidence" value="ECO:0007669"/>
    <property type="project" value="TreeGrafter"/>
</dbReference>
<dbReference type="PANTHER" id="PTHR33371:SF4">
    <property type="entry name" value="INTERMEMBRANE PHOSPHOLIPID TRANSPORT SYSTEM BINDING PROTEIN MLAD"/>
    <property type="match status" value="1"/>
</dbReference>
<keyword evidence="1" id="KW-0472">Membrane</keyword>
<feature type="transmembrane region" description="Helical" evidence="1">
    <location>
        <begin position="6"/>
        <end position="26"/>
    </location>
</feature>
<dbReference type="RefSeq" id="WP_109252549.1">
    <property type="nucleotide sequence ID" value="NZ_QEXV01000003.1"/>
</dbReference>
<proteinExistence type="predicted"/>
<dbReference type="OrthoDB" id="7164001at2"/>
<reference evidence="4" key="1">
    <citation type="submission" date="2018-05" db="EMBL/GenBank/DDBJ databases">
        <authorList>
            <person name="Liu B.-T."/>
        </authorList>
    </citation>
    <scope>NUCLEOTIDE SEQUENCE [LARGE SCALE GENOMIC DNA]</scope>
    <source>
        <strain evidence="4">WD6-1</strain>
    </source>
</reference>
<evidence type="ECO:0000313" key="4">
    <source>
        <dbReference type="Proteomes" id="UP000245168"/>
    </source>
</evidence>
<dbReference type="NCBIfam" id="TIGR04430">
    <property type="entry name" value="OM_asym_MlaD"/>
    <property type="match status" value="1"/>
</dbReference>
<keyword evidence="1" id="KW-1133">Transmembrane helix</keyword>
<organism evidence="3 4">
    <name type="scientific">Marinicauda salina</name>
    <dbReference type="NCBI Taxonomy" id="2135793"/>
    <lineage>
        <taxon>Bacteria</taxon>
        <taxon>Pseudomonadati</taxon>
        <taxon>Pseudomonadota</taxon>
        <taxon>Alphaproteobacteria</taxon>
        <taxon>Maricaulales</taxon>
        <taxon>Maricaulaceae</taxon>
        <taxon>Marinicauda</taxon>
    </lineage>
</organism>
<name>A0A2U2BTJ0_9PROT</name>
<dbReference type="InterPro" id="IPR030970">
    <property type="entry name" value="ABC_MlaD"/>
</dbReference>
<evidence type="ECO:0000259" key="2">
    <source>
        <dbReference type="Pfam" id="PF02470"/>
    </source>
</evidence>
<dbReference type="PANTHER" id="PTHR33371">
    <property type="entry name" value="INTERMEMBRANE PHOSPHOLIPID TRANSPORT SYSTEM BINDING PROTEIN MLAD-RELATED"/>
    <property type="match status" value="1"/>
</dbReference>